<name>A0ABQ1QV73_9FLAO</name>
<dbReference type="EMBL" id="BMFH01000001">
    <property type="protein sequence ID" value="GGD44586.1"/>
    <property type="molecule type" value="Genomic_DNA"/>
</dbReference>
<keyword evidence="1" id="KW-0732">Signal</keyword>
<dbReference type="InterPro" id="IPR025232">
    <property type="entry name" value="DUF4174"/>
</dbReference>
<comment type="caution">
    <text evidence="3">The sequence shown here is derived from an EMBL/GenBank/DDBJ whole genome shotgun (WGS) entry which is preliminary data.</text>
</comment>
<evidence type="ECO:0000313" key="4">
    <source>
        <dbReference type="Proteomes" id="UP000625780"/>
    </source>
</evidence>
<keyword evidence="4" id="KW-1185">Reference proteome</keyword>
<dbReference type="Proteomes" id="UP000625780">
    <property type="component" value="Unassembled WGS sequence"/>
</dbReference>
<protein>
    <recommendedName>
        <fullName evidence="2">DUF4174 domain-containing protein</fullName>
    </recommendedName>
</protein>
<proteinExistence type="predicted"/>
<reference evidence="4" key="1">
    <citation type="journal article" date="2019" name="Int. J. Syst. Evol. Microbiol.">
        <title>The Global Catalogue of Microorganisms (GCM) 10K type strain sequencing project: providing services to taxonomists for standard genome sequencing and annotation.</title>
        <authorList>
            <consortium name="The Broad Institute Genomics Platform"/>
            <consortium name="The Broad Institute Genome Sequencing Center for Infectious Disease"/>
            <person name="Wu L."/>
            <person name="Ma J."/>
        </authorList>
    </citation>
    <scope>NUCLEOTIDE SEQUENCE [LARGE SCALE GENOMIC DNA]</scope>
    <source>
        <strain evidence="4">CGMCC 1.12606</strain>
    </source>
</reference>
<evidence type="ECO:0000256" key="1">
    <source>
        <dbReference type="ARBA" id="ARBA00022729"/>
    </source>
</evidence>
<feature type="domain" description="DUF4174" evidence="2">
    <location>
        <begin position="22"/>
        <end position="131"/>
    </location>
</feature>
<evidence type="ECO:0000259" key="2">
    <source>
        <dbReference type="Pfam" id="PF13778"/>
    </source>
</evidence>
<evidence type="ECO:0000313" key="3">
    <source>
        <dbReference type="EMBL" id="GGD44586.1"/>
    </source>
</evidence>
<organism evidence="3 4">
    <name type="scientific">Muriicola marianensis</name>
    <dbReference type="NCBI Taxonomy" id="1324801"/>
    <lineage>
        <taxon>Bacteria</taxon>
        <taxon>Pseudomonadati</taxon>
        <taxon>Bacteroidota</taxon>
        <taxon>Flavobacteriia</taxon>
        <taxon>Flavobacteriales</taxon>
        <taxon>Flavobacteriaceae</taxon>
        <taxon>Muriicola</taxon>
    </lineage>
</organism>
<accession>A0ABQ1QV73</accession>
<sequence length="138" mass="16002">MKPFVLIFLLLCMPKNSLAQELRDFRWKNRLLLLCENGENLEQSQKQMDLFKDFAQEMEDRKLLLLFSSDGQLLDVNRNLLTKNTALPLSLGFTGVILIGLDGTVKWESGFYADPSEVFRVIDSMPMRRAEIKNKYQP</sequence>
<dbReference type="Pfam" id="PF13778">
    <property type="entry name" value="DUF4174"/>
    <property type="match status" value="1"/>
</dbReference>
<gene>
    <name evidence="3" type="ORF">GCM10011361_09450</name>
</gene>